<reference evidence="1" key="1">
    <citation type="submission" date="2021-05" db="EMBL/GenBank/DDBJ databases">
        <authorList>
            <person name="Pan Q."/>
            <person name="Jouanno E."/>
            <person name="Zahm M."/>
            <person name="Klopp C."/>
            <person name="Cabau C."/>
            <person name="Louis A."/>
            <person name="Berthelot C."/>
            <person name="Parey E."/>
            <person name="Roest Crollius H."/>
            <person name="Montfort J."/>
            <person name="Robinson-Rechavi M."/>
            <person name="Bouchez O."/>
            <person name="Lampietro C."/>
            <person name="Lopez Roques C."/>
            <person name="Donnadieu C."/>
            <person name="Postlethwait J."/>
            <person name="Bobe J."/>
            <person name="Dillon D."/>
            <person name="Chandos A."/>
            <person name="von Hippel F."/>
            <person name="Guiguen Y."/>
        </authorList>
    </citation>
    <scope>NUCLEOTIDE SEQUENCE</scope>
    <source>
        <strain evidence="1">YG-Jan2019</strain>
    </source>
</reference>
<accession>A0ACC2GQG8</accession>
<dbReference type="EMBL" id="CM055737">
    <property type="protein sequence ID" value="KAJ8005775.1"/>
    <property type="molecule type" value="Genomic_DNA"/>
</dbReference>
<sequence>MLYRFFPPPLIHSQKKVQSCHWHCTPRLTKSAGLPGSDNSRPRLLYGLPLNTAVIQAQLQEQMVKLLKPSGGSSGPEYADDVPYAAVSALQSKYD</sequence>
<proteinExistence type="predicted"/>
<protein>
    <submittedName>
        <fullName evidence="1">Uncharacterized protein</fullName>
    </submittedName>
</protein>
<comment type="caution">
    <text evidence="1">The sequence shown here is derived from an EMBL/GenBank/DDBJ whole genome shotgun (WGS) entry which is preliminary data.</text>
</comment>
<dbReference type="Proteomes" id="UP001157502">
    <property type="component" value="Chromosome 10"/>
</dbReference>
<name>A0ACC2GQG8_DALPE</name>
<organism evidence="1 2">
    <name type="scientific">Dallia pectoralis</name>
    <name type="common">Alaska blackfish</name>
    <dbReference type="NCBI Taxonomy" id="75939"/>
    <lineage>
        <taxon>Eukaryota</taxon>
        <taxon>Metazoa</taxon>
        <taxon>Chordata</taxon>
        <taxon>Craniata</taxon>
        <taxon>Vertebrata</taxon>
        <taxon>Euteleostomi</taxon>
        <taxon>Actinopterygii</taxon>
        <taxon>Neopterygii</taxon>
        <taxon>Teleostei</taxon>
        <taxon>Protacanthopterygii</taxon>
        <taxon>Esociformes</taxon>
        <taxon>Umbridae</taxon>
        <taxon>Dallia</taxon>
    </lineage>
</organism>
<keyword evidence="2" id="KW-1185">Reference proteome</keyword>
<evidence type="ECO:0000313" key="2">
    <source>
        <dbReference type="Proteomes" id="UP001157502"/>
    </source>
</evidence>
<gene>
    <name evidence="1" type="ORF">DPEC_G00121390</name>
</gene>
<evidence type="ECO:0000313" key="1">
    <source>
        <dbReference type="EMBL" id="KAJ8005775.1"/>
    </source>
</evidence>